<protein>
    <recommendedName>
        <fullName evidence="7">SSD domain-containing protein</fullName>
    </recommendedName>
</protein>
<dbReference type="AlphaFoldDB" id="A0A444IR83"/>
<keyword evidence="9" id="KW-1185">Reference proteome</keyword>
<dbReference type="PANTHER" id="PTHR33406">
    <property type="entry name" value="MEMBRANE PROTEIN MJ1562-RELATED"/>
    <property type="match status" value="1"/>
</dbReference>
<dbReference type="InterPro" id="IPR000731">
    <property type="entry name" value="SSD"/>
</dbReference>
<feature type="transmembrane region" description="Helical" evidence="6">
    <location>
        <begin position="808"/>
        <end position="828"/>
    </location>
</feature>
<keyword evidence="3 6" id="KW-0812">Transmembrane</keyword>
<evidence type="ECO:0000256" key="1">
    <source>
        <dbReference type="ARBA" id="ARBA00004651"/>
    </source>
</evidence>
<evidence type="ECO:0000313" key="9">
    <source>
        <dbReference type="Proteomes" id="UP000287853"/>
    </source>
</evidence>
<feature type="transmembrane region" description="Helical" evidence="6">
    <location>
        <begin position="834"/>
        <end position="859"/>
    </location>
</feature>
<feature type="transmembrane region" description="Helical" evidence="6">
    <location>
        <begin position="328"/>
        <end position="347"/>
    </location>
</feature>
<proteinExistence type="predicted"/>
<accession>A0A444IR83</accession>
<feature type="transmembrane region" description="Helical" evidence="6">
    <location>
        <begin position="283"/>
        <end position="307"/>
    </location>
</feature>
<gene>
    <name evidence="8" type="ORF">H206_02741</name>
</gene>
<feature type="transmembrane region" description="Helical" evidence="6">
    <location>
        <begin position="353"/>
        <end position="376"/>
    </location>
</feature>
<dbReference type="InterPro" id="IPR050545">
    <property type="entry name" value="Mycobact_MmpL"/>
</dbReference>
<evidence type="ECO:0000256" key="5">
    <source>
        <dbReference type="ARBA" id="ARBA00023136"/>
    </source>
</evidence>
<feature type="transmembrane region" description="Helical" evidence="6">
    <location>
        <begin position="416"/>
        <end position="437"/>
    </location>
</feature>
<dbReference type="PRINTS" id="PR00702">
    <property type="entry name" value="ACRIFLAVINRP"/>
</dbReference>
<comment type="subcellular location">
    <subcellularLocation>
        <location evidence="1">Cell membrane</location>
        <topology evidence="1">Multi-pass membrane protein</topology>
    </subcellularLocation>
</comment>
<dbReference type="Gene3D" id="1.20.1640.10">
    <property type="entry name" value="Multidrug efflux transporter AcrB transmembrane domain"/>
    <property type="match status" value="2"/>
</dbReference>
<keyword evidence="5 6" id="KW-0472">Membrane</keyword>
<name>A0A444IR83_9BACT</name>
<feature type="transmembrane region" description="Helical" evidence="6">
    <location>
        <begin position="759"/>
        <end position="780"/>
    </location>
</feature>
<dbReference type="SUPFAM" id="SSF82866">
    <property type="entry name" value="Multidrug efflux transporter AcrB transmembrane domain"/>
    <property type="match status" value="2"/>
</dbReference>
<evidence type="ECO:0000259" key="7">
    <source>
        <dbReference type="PROSITE" id="PS50156"/>
    </source>
</evidence>
<feature type="transmembrane region" description="Helical" evidence="6">
    <location>
        <begin position="251"/>
        <end position="271"/>
    </location>
</feature>
<evidence type="ECO:0000256" key="6">
    <source>
        <dbReference type="SAM" id="Phobius"/>
    </source>
</evidence>
<feature type="transmembrane region" description="Helical" evidence="6">
    <location>
        <begin position="20"/>
        <end position="38"/>
    </location>
</feature>
<dbReference type="PROSITE" id="PS50156">
    <property type="entry name" value="SSD"/>
    <property type="match status" value="1"/>
</dbReference>
<comment type="caution">
    <text evidence="8">The sequence shown here is derived from an EMBL/GenBank/DDBJ whole genome shotgun (WGS) entry which is preliminary data.</text>
</comment>
<evidence type="ECO:0000313" key="8">
    <source>
        <dbReference type="EMBL" id="RWX43388.1"/>
    </source>
</evidence>
<dbReference type="Pfam" id="PF03176">
    <property type="entry name" value="MMPL"/>
    <property type="match status" value="2"/>
</dbReference>
<keyword evidence="4 6" id="KW-1133">Transmembrane helix</keyword>
<dbReference type="EMBL" id="MTKO01000121">
    <property type="protein sequence ID" value="RWX43388.1"/>
    <property type="molecule type" value="Genomic_DNA"/>
</dbReference>
<reference evidence="8 9" key="1">
    <citation type="submission" date="2017-01" db="EMBL/GenBank/DDBJ databases">
        <title>The cable genome- insights into the physiology and evolution of filamentous bacteria capable of sulfide oxidation via long distance electron transfer.</title>
        <authorList>
            <person name="Schreiber L."/>
            <person name="Bjerg J.T."/>
            <person name="Boggild A."/>
            <person name="Van De Vossenberg J."/>
            <person name="Meysman F."/>
            <person name="Nielsen L.P."/>
            <person name="Schramm A."/>
            <person name="Kjeldsen K.U."/>
        </authorList>
    </citation>
    <scope>NUCLEOTIDE SEQUENCE [LARGE SCALE GENOMIC DNA]</scope>
    <source>
        <strain evidence="8">MCF</strain>
    </source>
</reference>
<dbReference type="GO" id="GO:0005886">
    <property type="term" value="C:plasma membrane"/>
    <property type="evidence" value="ECO:0007669"/>
    <property type="project" value="UniProtKB-SubCell"/>
</dbReference>
<feature type="transmembrane region" description="Helical" evidence="6">
    <location>
        <begin position="223"/>
        <end position="244"/>
    </location>
</feature>
<evidence type="ECO:0000256" key="4">
    <source>
        <dbReference type="ARBA" id="ARBA00022989"/>
    </source>
</evidence>
<sequence>MELSTRAIQFSLHKPKIVTAIMLVFTLVVGAFIVKVHVDTDPENMLSEHEPVRVFHDQTKKEFGLYDVVVLGVVNEHNPDGVFNPETLQRVFTLSKFAATLADPEDPERRVVSRDIIAPDNVDNILQAGLGQVRFEWLMKEPPKTREEALKIRDYALSNPLLKGTMVSEDGKALGIYLPITKKDFAHSVAEKLKEKIAEIGAGDDEFHITGLPVAEDTFGKEMFIQMAVSAPLAMLMIFLLMLFFFRNLQLIIAPMIIAVCTVIVTMGMLIGTGHTLHIMSSMIPIFIMPIAVVDSVHILSEFFDAYQQRKNRKETLIYVMGDLFKPMFFTSLTSAAGFLSLAFTPIPPVQAFGIFVALGILLAWLLTIVFVPAYIMMMNEESLENFGVDTTDASHENSFLNRHLRWIGKTSSGKPWLVIGVNIGIMIVGVVGIFMIKVNDNPVKWFKKSHEIRVADRVLNSHFGGTYEAYLILAGNVQEMTVAQAAEQLKEKLQSILPGSPAILNSAMEDIAQVITDSKSVQGLKDALAQLWNIELDNAPEDDDTVYDSWGKALDSLGGIGAQKEVFKRPDVLRYISDFQEHLAQKGDVGKSNTVADVVKKVHMELFEGDPERFAIPDTVNAVAQTLISFQNSHKPDDLWHLVTPDYTKANLWLQLRSGDNLDMERVIEDVEQYFAANPPPVELSHDWAGLTYINVVWQEKMVTGMMESFLSSFAVVFLMMTFLFRSPTWGLLAMVPLTFTIGFIYGFIGLIGKDYDMPVAVLSSLALGLAVDFAIHFLQRTRMTMAKTGDWGEAIRDMFDDPARAILRNIIVIAIGFTPLLLAPLVPYQTVGVFLATIMLYSGMATLWILPALLTVMKDWVFKKELKAFGEKAEG</sequence>
<keyword evidence="2" id="KW-1003">Cell membrane</keyword>
<evidence type="ECO:0000256" key="2">
    <source>
        <dbReference type="ARBA" id="ARBA00022475"/>
    </source>
</evidence>
<dbReference type="Proteomes" id="UP000287853">
    <property type="component" value="Unassembled WGS sequence"/>
</dbReference>
<feature type="domain" description="SSD" evidence="7">
    <location>
        <begin position="251"/>
        <end position="378"/>
    </location>
</feature>
<feature type="transmembrane region" description="Helical" evidence="6">
    <location>
        <begin position="733"/>
        <end position="753"/>
    </location>
</feature>
<dbReference type="InterPro" id="IPR004869">
    <property type="entry name" value="MMPL_dom"/>
</dbReference>
<organism evidence="8 9">
    <name type="scientific">Candidatus Electrothrix aarhusensis</name>
    <dbReference type="NCBI Taxonomy" id="1859131"/>
    <lineage>
        <taxon>Bacteria</taxon>
        <taxon>Pseudomonadati</taxon>
        <taxon>Thermodesulfobacteriota</taxon>
        <taxon>Desulfobulbia</taxon>
        <taxon>Desulfobulbales</taxon>
        <taxon>Desulfobulbaceae</taxon>
        <taxon>Candidatus Electrothrix</taxon>
    </lineage>
</organism>
<feature type="transmembrane region" description="Helical" evidence="6">
    <location>
        <begin position="703"/>
        <end position="726"/>
    </location>
</feature>
<dbReference type="GO" id="GO:0022857">
    <property type="term" value="F:transmembrane transporter activity"/>
    <property type="evidence" value="ECO:0007669"/>
    <property type="project" value="InterPro"/>
</dbReference>
<dbReference type="PANTHER" id="PTHR33406:SF13">
    <property type="entry name" value="MEMBRANE PROTEIN YDFJ"/>
    <property type="match status" value="1"/>
</dbReference>
<evidence type="ECO:0000256" key="3">
    <source>
        <dbReference type="ARBA" id="ARBA00022692"/>
    </source>
</evidence>
<dbReference type="InterPro" id="IPR001036">
    <property type="entry name" value="Acrflvin-R"/>
</dbReference>